<evidence type="ECO:0000313" key="1">
    <source>
        <dbReference type="EMBL" id="ETY74171.1"/>
    </source>
</evidence>
<protein>
    <submittedName>
        <fullName evidence="1">Cell surface protein</fullName>
    </submittedName>
</protein>
<dbReference type="EMBL" id="AWWK01000036">
    <property type="protein sequence ID" value="ETY74171.1"/>
    <property type="molecule type" value="Genomic_DNA"/>
</dbReference>
<sequence>MIKQVWRGLLVLVSLIGGLTVAMSGQANTGSILASNNYTTVGVGTAQSLLSVNGVSCSNYPNMMSVSANNLSGFDITNQTTQFTVTVNGTLTAKNNAFTFNGIYLDLMDSNGNILSSTAAKNLVSTTGQSSYTFDSTVNQTLNMTWSSWKGTTPLWIGLRYVTSKNQEVRVGLASIAAYQVSLSPTISSSLFPNTTVIKGTGTMPGDTITADADSSAKATVGSDLSYTLNLSSALGSKSNVTVTESDNNGHTGTVTKPVQSALTIAATTPKFNLVPSDAANLASQSDASVLAWLVQQGGVTATDPNSSSSNGITYATKTTGLGGILGGLAIGSSTTINVYATNSAGNTSNPVALTVTRMPGTLSFQTVTSAVDFGSQTIPLTETIYQPTSAFNVSISDTRDAGKNWYVYASAPALTAGSQQFKGNLIYRNSSTQQALNAGMTLIASGSKASGTTNTTVTSDWSSTKGIMLDALPGIYAGSYSTTVNWTLADTPN</sequence>
<dbReference type="HOGENOM" id="CLU_541624_0_0_9"/>
<dbReference type="Proteomes" id="UP000019247">
    <property type="component" value="Unassembled WGS sequence"/>
</dbReference>
<evidence type="ECO:0000313" key="2">
    <source>
        <dbReference type="Proteomes" id="UP000019247"/>
    </source>
</evidence>
<gene>
    <name evidence="1" type="ORF">LFAB_08575</name>
</gene>
<dbReference type="AlphaFoldDB" id="W6T7B2"/>
<dbReference type="STRING" id="1400520.LFAB_08575"/>
<accession>W6T7B2</accession>
<dbReference type="OrthoDB" id="2254248at2"/>
<dbReference type="eggNOG" id="ENOG5033N2V">
    <property type="taxonomic scope" value="Bacteria"/>
</dbReference>
<name>W6T7B2_9LACO</name>
<dbReference type="RefSeq" id="WP_033613985.1">
    <property type="nucleotide sequence ID" value="NZ_KK036489.1"/>
</dbReference>
<reference evidence="1 2" key="1">
    <citation type="journal article" date="2014" name="Genome Announc.">
        <title>Genome Sequence of Lactobacillus fabifermentans Strain T30PCM01, Isolated from Fermenting Grape Marc.</title>
        <authorList>
            <person name="Treu L."/>
            <person name="Vendramin V."/>
            <person name="Bovo B."/>
            <person name="Giacomini A."/>
            <person name="Corich V."/>
            <person name="Campanaro S."/>
        </authorList>
    </citation>
    <scope>NUCLEOTIDE SEQUENCE [LARGE SCALE GENOMIC DNA]</scope>
    <source>
        <strain evidence="1 2">T30PCM01</strain>
    </source>
</reference>
<dbReference type="PATRIC" id="fig|1400520.3.peg.1683"/>
<proteinExistence type="predicted"/>
<comment type="caution">
    <text evidence="1">The sequence shown here is derived from an EMBL/GenBank/DDBJ whole genome shotgun (WGS) entry which is preliminary data.</text>
</comment>
<organism evidence="1 2">
    <name type="scientific">Lactiplantibacillus fabifermentans T30PCM01</name>
    <dbReference type="NCBI Taxonomy" id="1400520"/>
    <lineage>
        <taxon>Bacteria</taxon>
        <taxon>Bacillati</taxon>
        <taxon>Bacillota</taxon>
        <taxon>Bacilli</taxon>
        <taxon>Lactobacillales</taxon>
        <taxon>Lactobacillaceae</taxon>
        <taxon>Lactiplantibacillus</taxon>
    </lineage>
</organism>